<proteinExistence type="predicted"/>
<evidence type="ECO:0000256" key="5">
    <source>
        <dbReference type="SAM" id="Phobius"/>
    </source>
</evidence>
<evidence type="ECO:0000313" key="6">
    <source>
        <dbReference type="EMBL" id="MEK8127126.1"/>
    </source>
</evidence>
<evidence type="ECO:0000256" key="2">
    <source>
        <dbReference type="ARBA" id="ARBA00022692"/>
    </source>
</evidence>
<gene>
    <name evidence="6" type="ORF">WMW72_04290</name>
</gene>
<evidence type="ECO:0000256" key="3">
    <source>
        <dbReference type="ARBA" id="ARBA00022989"/>
    </source>
</evidence>
<dbReference type="InterPro" id="IPR032808">
    <property type="entry name" value="DoxX"/>
</dbReference>
<feature type="transmembrane region" description="Helical" evidence="5">
    <location>
        <begin position="93"/>
        <end position="112"/>
    </location>
</feature>
<comment type="subcellular location">
    <subcellularLocation>
        <location evidence="1">Membrane</location>
        <topology evidence="1">Multi-pass membrane protein</topology>
    </subcellularLocation>
</comment>
<keyword evidence="3 5" id="KW-1133">Transmembrane helix</keyword>
<dbReference type="EMBL" id="JBBPCC010000002">
    <property type="protein sequence ID" value="MEK8127126.1"/>
    <property type="molecule type" value="Genomic_DNA"/>
</dbReference>
<feature type="transmembrane region" description="Helical" evidence="5">
    <location>
        <begin position="69"/>
        <end position="87"/>
    </location>
</feature>
<dbReference type="RefSeq" id="WP_341414184.1">
    <property type="nucleotide sequence ID" value="NZ_JBBPCC010000002.1"/>
</dbReference>
<reference evidence="6 7" key="1">
    <citation type="submission" date="2024-04" db="EMBL/GenBank/DDBJ databases">
        <title>draft genome sequnece of Paenibacillus filicis.</title>
        <authorList>
            <person name="Kim D.-U."/>
        </authorList>
    </citation>
    <scope>NUCLEOTIDE SEQUENCE [LARGE SCALE GENOMIC DNA]</scope>
    <source>
        <strain evidence="6 7">KACC14197</strain>
    </source>
</reference>
<keyword evidence="7" id="KW-1185">Reference proteome</keyword>
<accession>A0ABU9DFT2</accession>
<name>A0ABU9DFT2_9BACL</name>
<feature type="transmembrane region" description="Helical" evidence="5">
    <location>
        <begin position="43"/>
        <end position="62"/>
    </location>
</feature>
<organism evidence="6 7">
    <name type="scientific">Paenibacillus filicis</name>
    <dbReference type="NCBI Taxonomy" id="669464"/>
    <lineage>
        <taxon>Bacteria</taxon>
        <taxon>Bacillati</taxon>
        <taxon>Bacillota</taxon>
        <taxon>Bacilli</taxon>
        <taxon>Bacillales</taxon>
        <taxon>Paenibacillaceae</taxon>
        <taxon>Paenibacillus</taxon>
    </lineage>
</organism>
<keyword evidence="4 5" id="KW-0472">Membrane</keyword>
<comment type="caution">
    <text evidence="6">The sequence shown here is derived from an EMBL/GenBank/DDBJ whole genome shotgun (WGS) entry which is preliminary data.</text>
</comment>
<evidence type="ECO:0000313" key="7">
    <source>
        <dbReference type="Proteomes" id="UP001469365"/>
    </source>
</evidence>
<sequence length="117" mass="12349">MKWVIRILQGLLVLGFIAFGLMKLTGDAMQVQTFTSFGYSLELMYFVGLCEVIGAIGLVVGFWKSRIGLLASGGLALLMAGAVFSHLNAGQGIGAALPAFILLILSVVVFIGKRAAK</sequence>
<keyword evidence="2 5" id="KW-0812">Transmembrane</keyword>
<dbReference type="Proteomes" id="UP001469365">
    <property type="component" value="Unassembled WGS sequence"/>
</dbReference>
<evidence type="ECO:0000256" key="1">
    <source>
        <dbReference type="ARBA" id="ARBA00004141"/>
    </source>
</evidence>
<protein>
    <submittedName>
        <fullName evidence="6">DoxX family protein</fullName>
    </submittedName>
</protein>
<dbReference type="Pfam" id="PF13564">
    <property type="entry name" value="DoxX_2"/>
    <property type="match status" value="1"/>
</dbReference>
<evidence type="ECO:0000256" key="4">
    <source>
        <dbReference type="ARBA" id="ARBA00023136"/>
    </source>
</evidence>